<reference evidence="9 10" key="1">
    <citation type="submission" date="2016-10" db="EMBL/GenBank/DDBJ databases">
        <authorList>
            <person name="de Groot N.N."/>
        </authorList>
    </citation>
    <scope>NUCLEOTIDE SEQUENCE [LARGE SCALE GENOMIC DNA]</scope>
    <source>
        <strain evidence="9 10">DSM 29619</strain>
    </source>
</reference>
<keyword evidence="5 6" id="KW-0408">Iron</keyword>
<name>A0A1I1K8T3_9RHOB</name>
<evidence type="ECO:0000313" key="9">
    <source>
        <dbReference type="EMBL" id="SFC54543.1"/>
    </source>
</evidence>
<accession>A0A1I1K8T3</accession>
<evidence type="ECO:0000256" key="2">
    <source>
        <dbReference type="ARBA" id="ARBA00022617"/>
    </source>
</evidence>
<dbReference type="GO" id="GO:0046872">
    <property type="term" value="F:metal ion binding"/>
    <property type="evidence" value="ECO:0007669"/>
    <property type="project" value="UniProtKB-KW"/>
</dbReference>
<dbReference type="AlphaFoldDB" id="A0A1I1K8T3"/>
<dbReference type="Pfam" id="PF00034">
    <property type="entry name" value="Cytochrom_C"/>
    <property type="match status" value="1"/>
</dbReference>
<feature type="domain" description="Cytochrome c" evidence="8">
    <location>
        <begin position="29"/>
        <end position="129"/>
    </location>
</feature>
<sequence length="130" mass="13912">MSNTGLSTIAALVLAIAAVPAGADQITDIKTEAGEKFFHKECYRCHSVDADRDSYGPLLTGVVGRRAGAQDGYPYSEALAQAGFVWTPGALKAWMMDNDGFLPRTKMRHVGIADPTVLDFIVSYLGSISD</sequence>
<organism evidence="9 10">
    <name type="scientific">Pseudooceanicola nitratireducens</name>
    <dbReference type="NCBI Taxonomy" id="517719"/>
    <lineage>
        <taxon>Bacteria</taxon>
        <taxon>Pseudomonadati</taxon>
        <taxon>Pseudomonadota</taxon>
        <taxon>Alphaproteobacteria</taxon>
        <taxon>Rhodobacterales</taxon>
        <taxon>Paracoccaceae</taxon>
        <taxon>Pseudooceanicola</taxon>
    </lineage>
</organism>
<evidence type="ECO:0000256" key="7">
    <source>
        <dbReference type="SAM" id="SignalP"/>
    </source>
</evidence>
<dbReference type="Proteomes" id="UP000231644">
    <property type="component" value="Unassembled WGS sequence"/>
</dbReference>
<dbReference type="SUPFAM" id="SSF46626">
    <property type="entry name" value="Cytochrome c"/>
    <property type="match status" value="1"/>
</dbReference>
<keyword evidence="7" id="KW-0732">Signal</keyword>
<evidence type="ECO:0000256" key="5">
    <source>
        <dbReference type="ARBA" id="ARBA00023004"/>
    </source>
</evidence>
<dbReference type="GO" id="GO:0020037">
    <property type="term" value="F:heme binding"/>
    <property type="evidence" value="ECO:0007669"/>
    <property type="project" value="InterPro"/>
</dbReference>
<dbReference type="EMBL" id="FOLX01000001">
    <property type="protein sequence ID" value="SFC54543.1"/>
    <property type="molecule type" value="Genomic_DNA"/>
</dbReference>
<evidence type="ECO:0000259" key="8">
    <source>
        <dbReference type="PROSITE" id="PS51007"/>
    </source>
</evidence>
<dbReference type="PROSITE" id="PS51007">
    <property type="entry name" value="CYTC"/>
    <property type="match status" value="1"/>
</dbReference>
<evidence type="ECO:0000256" key="4">
    <source>
        <dbReference type="ARBA" id="ARBA00022982"/>
    </source>
</evidence>
<dbReference type="InterPro" id="IPR002327">
    <property type="entry name" value="Cyt_c_1A/1B"/>
</dbReference>
<dbReference type="InterPro" id="IPR036909">
    <property type="entry name" value="Cyt_c-like_dom_sf"/>
</dbReference>
<keyword evidence="2 6" id="KW-0349">Heme</keyword>
<evidence type="ECO:0000256" key="1">
    <source>
        <dbReference type="ARBA" id="ARBA00022448"/>
    </source>
</evidence>
<feature type="signal peptide" evidence="7">
    <location>
        <begin position="1"/>
        <end position="23"/>
    </location>
</feature>
<dbReference type="PRINTS" id="PR00604">
    <property type="entry name" value="CYTCHRMECIAB"/>
</dbReference>
<dbReference type="Gene3D" id="1.10.760.10">
    <property type="entry name" value="Cytochrome c-like domain"/>
    <property type="match status" value="1"/>
</dbReference>
<evidence type="ECO:0000256" key="3">
    <source>
        <dbReference type="ARBA" id="ARBA00022723"/>
    </source>
</evidence>
<dbReference type="RefSeq" id="WP_093452551.1">
    <property type="nucleotide sequence ID" value="NZ_FNZG01000003.1"/>
</dbReference>
<dbReference type="GO" id="GO:0009055">
    <property type="term" value="F:electron transfer activity"/>
    <property type="evidence" value="ECO:0007669"/>
    <property type="project" value="InterPro"/>
</dbReference>
<protein>
    <submittedName>
        <fullName evidence="9">Cytochrome c</fullName>
    </submittedName>
</protein>
<keyword evidence="1" id="KW-0813">Transport</keyword>
<proteinExistence type="predicted"/>
<dbReference type="InterPro" id="IPR009056">
    <property type="entry name" value="Cyt_c-like_dom"/>
</dbReference>
<dbReference type="PANTHER" id="PTHR11961">
    <property type="entry name" value="CYTOCHROME C"/>
    <property type="match status" value="1"/>
</dbReference>
<dbReference type="STRING" id="517719.SAMN05421762_1292"/>
<keyword evidence="4" id="KW-0249">Electron transport</keyword>
<keyword evidence="10" id="KW-1185">Reference proteome</keyword>
<gene>
    <name evidence="9" type="ORF">SAMN05421762_1292</name>
</gene>
<evidence type="ECO:0000313" key="10">
    <source>
        <dbReference type="Proteomes" id="UP000231644"/>
    </source>
</evidence>
<evidence type="ECO:0000256" key="6">
    <source>
        <dbReference type="PROSITE-ProRule" id="PRU00433"/>
    </source>
</evidence>
<feature type="chain" id="PRO_5014195389" evidence="7">
    <location>
        <begin position="24"/>
        <end position="130"/>
    </location>
</feature>
<keyword evidence="3 6" id="KW-0479">Metal-binding</keyword>
<dbReference type="OrthoDB" id="9805828at2"/>